<dbReference type="RefSeq" id="XP_028875802.1">
    <property type="nucleotide sequence ID" value="XM_029017223.1"/>
</dbReference>
<evidence type="ECO:0000259" key="1">
    <source>
        <dbReference type="PROSITE" id="PS50829"/>
    </source>
</evidence>
<dbReference type="Gene3D" id="3.30.710.10">
    <property type="entry name" value="Potassium Channel Kv1.1, Chain A"/>
    <property type="match status" value="1"/>
</dbReference>
<dbReference type="VEuPathDB" id="CryptoDB:cubi_00209"/>
<dbReference type="SUPFAM" id="SSF55277">
    <property type="entry name" value="GYF domain"/>
    <property type="match status" value="1"/>
</dbReference>
<name>A0A1J4MKB6_9CRYT</name>
<dbReference type="PROSITE" id="PS50829">
    <property type="entry name" value="GYF"/>
    <property type="match status" value="1"/>
</dbReference>
<dbReference type="PANTHER" id="PTHR46306">
    <property type="entry name" value="BTB/POZ DOMAIN-CONTAINING PROTEIN 9"/>
    <property type="match status" value="1"/>
</dbReference>
<organism evidence="2 3">
    <name type="scientific">Cryptosporidium ubiquitum</name>
    <dbReference type="NCBI Taxonomy" id="857276"/>
    <lineage>
        <taxon>Eukaryota</taxon>
        <taxon>Sar</taxon>
        <taxon>Alveolata</taxon>
        <taxon>Apicomplexa</taxon>
        <taxon>Conoidasida</taxon>
        <taxon>Coccidia</taxon>
        <taxon>Eucoccidiorida</taxon>
        <taxon>Eimeriorina</taxon>
        <taxon>Cryptosporidiidae</taxon>
        <taxon>Cryptosporidium</taxon>
    </lineage>
</organism>
<dbReference type="GO" id="GO:0005737">
    <property type="term" value="C:cytoplasm"/>
    <property type="evidence" value="ECO:0007669"/>
    <property type="project" value="TreeGrafter"/>
</dbReference>
<comment type="caution">
    <text evidence="2">The sequence shown here is derived from an EMBL/GenBank/DDBJ whole genome shotgun (WGS) entry which is preliminary data.</text>
</comment>
<sequence>MMTSKLEGYKRVENSNLKSPQKRVERRGGVRTKKLSNESGYYFRDDKDQLIGPFSASIMIKWINEGYFDNKGDILVREVDDLDYVTLESIIPKLMSIEKEVILSRLYNAVGEKNTNDNPDSIQVKSSAIDPIGRIPAKDIYLQEPTCDLDIVLIPNDKATELFEKNMKKMEEIKKIRGIQFSSSLVDSEYTKAKNKGNDNIISLPTLNTGDLVKRAQNEFINNGSKLVSMDELDSRILPPVSSLRIPVHSNLLSLASPIMREEINQIMESRQEINEQFNLNYDDPNLQNKLDKIKTSLLRPEYKIKAIYPEAVRMLLLFIYGHTTSLRGANPYLILTVLHEARRFKVQLLEEELFQMLNSPLNIDVIVQMSSVAESLEMEGLIELTVYLLADCAQALFKGPHLALGPDVLLKVLKSERVIMGEIDIFLALKLYLIQRESSMGLLSNKGKDSLEFLKNIRFEQMAPHDLLKIRTKELDSLLLDAALNKLLGNEGSGRLVPWKENNEFTTNTHLGLYPISLARKTSLSGKYKWAWTIGDYRFVSDMIWQVQVCKTYMGRIRVGVCCRGSSEANNTSQVPKIFYYDFMERCFGSAFQTNDVYNLRSRINYKNGKKDQMILKTNMVLQVRLNISRYNLILTVSDITNPSKIEFETSHTFAHGCSVTNVGITKRPFIETANFVEMFDDGDKLKLK</sequence>
<protein>
    <recommendedName>
        <fullName evidence="1">GYF domain-containing protein</fullName>
    </recommendedName>
</protein>
<proteinExistence type="predicted"/>
<feature type="domain" description="GYF" evidence="1">
    <location>
        <begin position="38"/>
        <end position="88"/>
    </location>
</feature>
<dbReference type="InterPro" id="IPR052407">
    <property type="entry name" value="BTB_POZ_domain_cont_9"/>
</dbReference>
<gene>
    <name evidence="2" type="ORF">cubi_00209</name>
</gene>
<dbReference type="InterPro" id="IPR035445">
    <property type="entry name" value="GYF-like_dom_sf"/>
</dbReference>
<dbReference type="Proteomes" id="UP000186176">
    <property type="component" value="Unassembled WGS sequence"/>
</dbReference>
<reference evidence="2 3" key="1">
    <citation type="submission" date="2016-10" db="EMBL/GenBank/DDBJ databases">
        <title>Reductive evolution of mitochondrial metabolism and differential evolution of invasion-related proteins in Cryptosporidium.</title>
        <authorList>
            <person name="Liu S."/>
            <person name="Roellig D.M."/>
            <person name="Guo Y."/>
            <person name="Li N."/>
            <person name="Frace M.A."/>
            <person name="Tang K."/>
            <person name="Zhang L."/>
            <person name="Feng Y."/>
            <person name="Xiao L."/>
        </authorList>
    </citation>
    <scope>NUCLEOTIDE SEQUENCE [LARGE SCALE GENOMIC DNA]</scope>
    <source>
        <strain evidence="2">39726</strain>
    </source>
</reference>
<evidence type="ECO:0000313" key="3">
    <source>
        <dbReference type="Proteomes" id="UP000186176"/>
    </source>
</evidence>
<dbReference type="Pfam" id="PF02213">
    <property type="entry name" value="GYF"/>
    <property type="match status" value="1"/>
</dbReference>
<accession>A0A1J4MKB6</accession>
<dbReference type="AlphaFoldDB" id="A0A1J4MKB6"/>
<dbReference type="InterPro" id="IPR011333">
    <property type="entry name" value="SKP1/BTB/POZ_sf"/>
</dbReference>
<evidence type="ECO:0000313" key="2">
    <source>
        <dbReference type="EMBL" id="OII74656.1"/>
    </source>
</evidence>
<dbReference type="OrthoDB" id="360388at2759"/>
<keyword evidence="3" id="KW-1185">Reference proteome</keyword>
<dbReference type="InterPro" id="IPR003169">
    <property type="entry name" value="GYF"/>
</dbReference>
<dbReference type="EMBL" id="LRBP01000009">
    <property type="protein sequence ID" value="OII74656.1"/>
    <property type="molecule type" value="Genomic_DNA"/>
</dbReference>
<dbReference type="PANTHER" id="PTHR46306:SF1">
    <property type="entry name" value="BTB_POZ DOMAIN-CONTAINING PROTEIN 9"/>
    <property type="match status" value="1"/>
</dbReference>
<dbReference type="Gene3D" id="3.30.1490.40">
    <property type="match status" value="1"/>
</dbReference>
<dbReference type="GeneID" id="39977002"/>